<organism evidence="1 2">
    <name type="scientific">Pseudoalteromonas qingdaonensis</name>
    <dbReference type="NCBI Taxonomy" id="3131913"/>
    <lineage>
        <taxon>Bacteria</taxon>
        <taxon>Pseudomonadati</taxon>
        <taxon>Pseudomonadota</taxon>
        <taxon>Gammaproteobacteria</taxon>
        <taxon>Alteromonadales</taxon>
        <taxon>Pseudoalteromonadaceae</taxon>
        <taxon>Pseudoalteromonas</taxon>
    </lineage>
</organism>
<dbReference type="Gene3D" id="1.10.150.240">
    <property type="entry name" value="Putative phosphatase, domain 2"/>
    <property type="match status" value="1"/>
</dbReference>
<dbReference type="PRINTS" id="PR00413">
    <property type="entry name" value="HADHALOGNASE"/>
</dbReference>
<dbReference type="GO" id="GO:0008253">
    <property type="term" value="F:5'-nucleotidase activity"/>
    <property type="evidence" value="ECO:0007669"/>
    <property type="project" value="UniProtKB-EC"/>
</dbReference>
<dbReference type="InterPro" id="IPR023198">
    <property type="entry name" value="PGP-like_dom2"/>
</dbReference>
<gene>
    <name evidence="1" type="primary">yjjG</name>
    <name evidence="1" type="ORF">WCN91_09315</name>
</gene>
<dbReference type="SFLD" id="SFLDG01129">
    <property type="entry name" value="C1.5:_HAD__Beta-PGM__Phosphata"/>
    <property type="match status" value="1"/>
</dbReference>
<dbReference type="SFLD" id="SFLDS00003">
    <property type="entry name" value="Haloacid_Dehalogenase"/>
    <property type="match status" value="1"/>
</dbReference>
<dbReference type="InterPro" id="IPR006439">
    <property type="entry name" value="HAD-SF_hydro_IA"/>
</dbReference>
<dbReference type="NCBIfam" id="TIGR01549">
    <property type="entry name" value="HAD-SF-IA-v1"/>
    <property type="match status" value="1"/>
</dbReference>
<evidence type="ECO:0000313" key="2">
    <source>
        <dbReference type="Proteomes" id="UP001447008"/>
    </source>
</evidence>
<keyword evidence="2" id="KW-1185">Reference proteome</keyword>
<dbReference type="EMBL" id="JBCGCU010000008">
    <property type="protein sequence ID" value="MEM0515608.1"/>
    <property type="molecule type" value="Genomic_DNA"/>
</dbReference>
<dbReference type="CDD" id="cd04305">
    <property type="entry name" value="HAD_Neu5Ac-Pase_like"/>
    <property type="match status" value="1"/>
</dbReference>
<dbReference type="Gene3D" id="3.40.50.1000">
    <property type="entry name" value="HAD superfamily/HAD-like"/>
    <property type="match status" value="1"/>
</dbReference>
<dbReference type="RefSeq" id="WP_342678399.1">
    <property type="nucleotide sequence ID" value="NZ_JBCGCU010000008.1"/>
</dbReference>
<dbReference type="EC" id="3.1.3.5" evidence="1"/>
<evidence type="ECO:0000313" key="1">
    <source>
        <dbReference type="EMBL" id="MEM0515608.1"/>
    </source>
</evidence>
<protein>
    <submittedName>
        <fullName evidence="1">Pyrimidine 5'-nucleotidase</fullName>
        <ecNumber evidence="1">3.1.3.5</ecNumber>
    </submittedName>
</protein>
<reference evidence="1 2" key="1">
    <citation type="submission" date="2024-03" db="EMBL/GenBank/DDBJ databases">
        <title>Pseudoalteromonas qingdaonensis sp. nov., isolated from the intestines of marine benthic organisms.</title>
        <authorList>
            <person name="Lin X."/>
            <person name="Fang S."/>
            <person name="Hu X."/>
        </authorList>
    </citation>
    <scope>NUCLEOTIDE SEQUENCE [LARGE SCALE GENOMIC DNA]</scope>
    <source>
        <strain evidence="1 2">YIC-827</strain>
    </source>
</reference>
<dbReference type="Pfam" id="PF00702">
    <property type="entry name" value="Hydrolase"/>
    <property type="match status" value="1"/>
</dbReference>
<name>A0ABU9MX87_9GAMM</name>
<dbReference type="SUPFAM" id="SSF56784">
    <property type="entry name" value="HAD-like"/>
    <property type="match status" value="1"/>
</dbReference>
<keyword evidence="1" id="KW-0378">Hydrolase</keyword>
<proteinExistence type="predicted"/>
<dbReference type="Proteomes" id="UP001447008">
    <property type="component" value="Unassembled WGS sequence"/>
</dbReference>
<sequence length="225" mass="25672">MRYPWILFDADETLFHFDAFAGLQAMFAKLNVTFSEQDYRTFELVNKPLWVQYQNNEISAKQLQEQRFMSWAERLDIAPQQLNLWFMEAMAQICQPLPGAIELLNALQGKARLGIITNGFTELQSARLEQTGLKGTFEWLVISEQVGYAKPHMAVFEHAFELMGNPPKNEILMVGDTLESDIQGGINAGIDTCWLNRLEKLAPAHLTPTYEVKSLCQLRTLLLDS</sequence>
<dbReference type="PANTHER" id="PTHR47478:SF1">
    <property type="entry name" value="PYRIMIDINE 5'-NUCLEOTIDASE YJJG"/>
    <property type="match status" value="1"/>
</dbReference>
<dbReference type="NCBIfam" id="NF006976">
    <property type="entry name" value="PRK09449.1"/>
    <property type="match status" value="1"/>
</dbReference>
<accession>A0ABU9MX87</accession>
<dbReference type="InterPro" id="IPR023214">
    <property type="entry name" value="HAD_sf"/>
</dbReference>
<dbReference type="InterPro" id="IPR011951">
    <property type="entry name" value="HAD-SF_hydro_IA_YjjG/PynA"/>
</dbReference>
<dbReference type="InterPro" id="IPR036412">
    <property type="entry name" value="HAD-like_sf"/>
</dbReference>
<dbReference type="NCBIfam" id="TIGR02254">
    <property type="entry name" value="YjjG_YfnB"/>
    <property type="match status" value="1"/>
</dbReference>
<dbReference type="NCBIfam" id="TIGR01509">
    <property type="entry name" value="HAD-SF-IA-v3"/>
    <property type="match status" value="1"/>
</dbReference>
<dbReference type="InterPro" id="IPR052550">
    <property type="entry name" value="Pyrimidine_5'-ntase_YjjG"/>
</dbReference>
<comment type="caution">
    <text evidence="1">The sequence shown here is derived from an EMBL/GenBank/DDBJ whole genome shotgun (WGS) entry which is preliminary data.</text>
</comment>
<dbReference type="PANTHER" id="PTHR47478">
    <property type="match status" value="1"/>
</dbReference>